<dbReference type="RefSeq" id="WP_056957080.1">
    <property type="nucleotide sequence ID" value="NZ_AZFJ01000059.1"/>
</dbReference>
<organism evidence="3 4">
    <name type="scientific">Lacticaseibacillus pantheris DSM 15945 = JCM 12539 = NBRC 106106</name>
    <dbReference type="NCBI Taxonomy" id="1423783"/>
    <lineage>
        <taxon>Bacteria</taxon>
        <taxon>Bacillati</taxon>
        <taxon>Bacillota</taxon>
        <taxon>Bacilli</taxon>
        <taxon>Lactobacillales</taxon>
        <taxon>Lactobacillaceae</taxon>
        <taxon>Lacticaseibacillus</taxon>
    </lineage>
</organism>
<proteinExistence type="predicted"/>
<feature type="transmembrane region" description="Helical" evidence="1">
    <location>
        <begin position="257"/>
        <end position="284"/>
    </location>
</feature>
<feature type="transmembrane region" description="Helical" evidence="1">
    <location>
        <begin position="216"/>
        <end position="237"/>
    </location>
</feature>
<dbReference type="PROSITE" id="PS51704">
    <property type="entry name" value="GP_PDE"/>
    <property type="match status" value="1"/>
</dbReference>
<gene>
    <name evidence="3" type="ORF">FC50_GL001957</name>
</gene>
<evidence type="ECO:0000313" key="4">
    <source>
        <dbReference type="Proteomes" id="UP000051922"/>
    </source>
</evidence>
<dbReference type="STRING" id="1423783.FC50_GL001957"/>
<dbReference type="Proteomes" id="UP000051922">
    <property type="component" value="Unassembled WGS sequence"/>
</dbReference>
<dbReference type="PANTHER" id="PTHR46211">
    <property type="entry name" value="GLYCEROPHOSPHORYL DIESTER PHOSPHODIESTERASE"/>
    <property type="match status" value="1"/>
</dbReference>
<feature type="transmembrane region" description="Helical" evidence="1">
    <location>
        <begin position="72"/>
        <end position="94"/>
    </location>
</feature>
<keyword evidence="4" id="KW-1185">Reference proteome</keyword>
<protein>
    <submittedName>
        <fullName evidence="3">Glycerophosphodiester phosphodiesterase family protein</fullName>
    </submittedName>
</protein>
<dbReference type="PATRIC" id="fig|1423783.4.peg.2002"/>
<dbReference type="AlphaFoldDB" id="A0A0R1TTM8"/>
<feature type="transmembrane region" description="Helical" evidence="1">
    <location>
        <begin position="47"/>
        <end position="66"/>
    </location>
</feature>
<evidence type="ECO:0000256" key="1">
    <source>
        <dbReference type="SAM" id="Phobius"/>
    </source>
</evidence>
<feature type="transmembrane region" description="Helical" evidence="1">
    <location>
        <begin position="305"/>
        <end position="328"/>
    </location>
</feature>
<dbReference type="CDD" id="cd08579">
    <property type="entry name" value="GDPD_memb_like"/>
    <property type="match status" value="1"/>
</dbReference>
<feature type="transmembrane region" description="Helical" evidence="1">
    <location>
        <begin position="127"/>
        <end position="149"/>
    </location>
</feature>
<dbReference type="Gene3D" id="3.20.20.190">
    <property type="entry name" value="Phosphatidylinositol (PI) phosphodiesterase"/>
    <property type="match status" value="1"/>
</dbReference>
<comment type="caution">
    <text evidence="3">The sequence shown here is derived from an EMBL/GenBank/DDBJ whole genome shotgun (WGS) entry which is preliminary data.</text>
</comment>
<feature type="transmembrane region" description="Helical" evidence="1">
    <location>
        <begin position="18"/>
        <end position="40"/>
    </location>
</feature>
<sequence>MRSLRYIAAVLREFWAHWISYLVLSGVVGILISLLIIPALRWVTRAVLVAGGVPYLTLTNAPSVIVNHPFTSIALLAIGILLLALVYLQFAVLLTGVNNIHHHENYGWRQIARAVWSDLRHLRWTSFVFFAPYCLIVVPLAGLVVGSSLLAKVRVPIFITAWLLERPPLAVAVAGIYLVMTYLAVRWLRVLPHAILGEMHLRAAARQSWRETRGRWWFFFIRATLLGITVWLIAYAWSEGLIGLQNWFDDQKYAYVAAIITMALMIIGKVVLGAMGSIALLLFLIEPDQLSSTTKATVKRHHGGWFYTGISVTGVLALALLILFNAVYLKGALDSQPLAISHRGVDNGNGVQNTLPAMERTAKEHPDYIEIDVHETKDNQFIVLHDENLKQLAGINKTPKQLTLKQLQRVVVHENGHHAHLVSLNQYMDAAEKRGQKLIVEIKTTKNDSRAMLTNFIDRYAQRIIAHHDRVHSLNYGVITGLRRRVPHLYASFILPYVLVFPKTDANAYTFEETTLDDVFVDAAHDDHQAVWAWTVNDADSMEQMMFIGVDGIITDNLSLLQNTIRTHDDHPSYAERMQFFSNSLDNISAQSEVD</sequence>
<evidence type="ECO:0000313" key="3">
    <source>
        <dbReference type="EMBL" id="KRL84647.1"/>
    </source>
</evidence>
<dbReference type="InterPro" id="IPR018476">
    <property type="entry name" value="GlyceroP-diester-Pdiesterase_M"/>
</dbReference>
<keyword evidence="1" id="KW-1133">Transmembrane helix</keyword>
<dbReference type="GO" id="GO:0008081">
    <property type="term" value="F:phosphoric diester hydrolase activity"/>
    <property type="evidence" value="ECO:0007669"/>
    <property type="project" value="InterPro"/>
</dbReference>
<evidence type="ECO:0000259" key="2">
    <source>
        <dbReference type="PROSITE" id="PS51704"/>
    </source>
</evidence>
<dbReference type="Pfam" id="PF10110">
    <property type="entry name" value="GPDPase_memb"/>
    <property type="match status" value="1"/>
</dbReference>
<dbReference type="GO" id="GO:0006629">
    <property type="term" value="P:lipid metabolic process"/>
    <property type="evidence" value="ECO:0007669"/>
    <property type="project" value="InterPro"/>
</dbReference>
<keyword evidence="1" id="KW-0812">Transmembrane</keyword>
<dbReference type="InterPro" id="IPR017946">
    <property type="entry name" value="PLC-like_Pdiesterase_TIM-brl"/>
</dbReference>
<keyword evidence="1" id="KW-0472">Membrane</keyword>
<dbReference type="Pfam" id="PF03009">
    <property type="entry name" value="GDPD"/>
    <property type="match status" value="1"/>
</dbReference>
<feature type="transmembrane region" description="Helical" evidence="1">
    <location>
        <begin position="169"/>
        <end position="188"/>
    </location>
</feature>
<accession>A0A0R1TTM8</accession>
<feature type="domain" description="GP-PDE" evidence="2">
    <location>
        <begin position="337"/>
        <end position="565"/>
    </location>
</feature>
<name>A0A0R1TTM8_9LACO</name>
<dbReference type="EMBL" id="AZFJ01000059">
    <property type="protein sequence ID" value="KRL84647.1"/>
    <property type="molecule type" value="Genomic_DNA"/>
</dbReference>
<reference evidence="3 4" key="1">
    <citation type="journal article" date="2015" name="Genome Announc.">
        <title>Expanding the biotechnology potential of lactobacilli through comparative genomics of 213 strains and associated genera.</title>
        <authorList>
            <person name="Sun Z."/>
            <person name="Harris H.M."/>
            <person name="McCann A."/>
            <person name="Guo C."/>
            <person name="Argimon S."/>
            <person name="Zhang W."/>
            <person name="Yang X."/>
            <person name="Jeffery I.B."/>
            <person name="Cooney J.C."/>
            <person name="Kagawa T.F."/>
            <person name="Liu W."/>
            <person name="Song Y."/>
            <person name="Salvetti E."/>
            <person name="Wrobel A."/>
            <person name="Rasinkangas P."/>
            <person name="Parkhill J."/>
            <person name="Rea M.C."/>
            <person name="O'Sullivan O."/>
            <person name="Ritari J."/>
            <person name="Douillard F.P."/>
            <person name="Paul Ross R."/>
            <person name="Yang R."/>
            <person name="Briner A.E."/>
            <person name="Felis G.E."/>
            <person name="de Vos W.M."/>
            <person name="Barrangou R."/>
            <person name="Klaenhammer T.R."/>
            <person name="Caufield P.W."/>
            <person name="Cui Y."/>
            <person name="Zhang H."/>
            <person name="O'Toole P.W."/>
        </authorList>
    </citation>
    <scope>NUCLEOTIDE SEQUENCE [LARGE SCALE GENOMIC DNA]</scope>
    <source>
        <strain evidence="3 4">DSM 15945</strain>
    </source>
</reference>
<dbReference type="SUPFAM" id="SSF51695">
    <property type="entry name" value="PLC-like phosphodiesterases"/>
    <property type="match status" value="1"/>
</dbReference>
<dbReference type="InterPro" id="IPR030395">
    <property type="entry name" value="GP_PDE_dom"/>
</dbReference>
<dbReference type="PANTHER" id="PTHR46211:SF8">
    <property type="entry name" value="PHOSPHODIESTERASE"/>
    <property type="match status" value="1"/>
</dbReference>